<accession>A0ACC7LMP4</accession>
<evidence type="ECO:0000313" key="1">
    <source>
        <dbReference type="EMBL" id="MFH6604822.1"/>
    </source>
</evidence>
<sequence>MRSFFKLLFFTLFLVPSVAWSQVNITIEVNWPSWSSENRVIFRDPSNTQIGASICNPAACFNGAGNNSYNNIGSPASYPGIALGTGYSLLLQDTWGDGWNGTNPYVRVYQDGVAIVETSLTGGTSAVVTFDIVANPIPFNQNLILFEEFDGYIGYTSTGNTLRAASNTSNACSILTSSSNTLTSAIPAGGTIDRAYLYWAHSGDTADTQVTFEGNTITADRTYGSAITNRNFFGSVSDVTDIIAGITDPSTNVFDFSGLTIDTSSKYCNSATVMGGWSLIVFYTDLSLPASTINLYEGFHGESNSSSTYTLDGFFAIGASGSKTTALSWEGDQTLSNNEGLTVTTGLGTFPLVGDGDNTLGNANPFNSTIFDNTGAMTVNNTNAHGMDLDTYDVSAFIQPGETSVTTNIQSGQDFVILNAVVLKVPSNLITGFVFEDVDYGGGPGRNLTASSGVPIPNTTVEMYNSGGTLIQSTTTDATGRYVFAGMANGLYNVRVVNESVRSTRGGGTGCTDCIPVQTFRKNYLLSTLTDVTNEVGGANPSGSDPAAGTLAGAQTVASVTILNEGVAGLDFGFNFNTIVNTNEDGQGSLEQFIVNSNALAETGMDIEANSIFDPIAGTDVSIFMIPPTGDPLGRTADSNYASGFFDISISNGNPMTAITDNNTWIDGRTQTAYSGDTNTGTIGAGGSPVGTSAVSLPTYDLPEIQVHRDGGDVFKINANNGIVRNLAVYANDNSGIRLEGGSTNVIANLIGVNALGSNAGNISYGIEVIDGENTIEGNYIATNSDTAVWIEDSISTTIQNNHITSNGDAPCDDNITIIGGTGIVIQHNLIENAAALGIDGDDISGNIIISENTITGSGRDGGSCSGNIENAGILLDGDNSSISNNIIASNGGPGLVLAGGNTSGNLISQNSFYANGTSSPALGIDLDLSDGIGDGVTLNDNGDTDNGPNGAMNFPIISGAFVSGTNIVIEGWSRPGATIEVFHSDINEGTASVGDNQMGFSTDYGEGQIYLASLTEGSMADMDSGTSGYVDDDGNTDNTNKFRFTVSLPPGTTLGDLITATATLANSTSEFSPMSVIKAYTLITNRRITYRVKKN</sequence>
<organism evidence="1 2">
    <name type="scientific">Meishania litoralis</name>
    <dbReference type="NCBI Taxonomy" id="3434685"/>
    <lineage>
        <taxon>Bacteria</taxon>
        <taxon>Pseudomonadati</taxon>
        <taxon>Bacteroidota</taxon>
        <taxon>Flavobacteriia</taxon>
        <taxon>Flavobacteriales</taxon>
        <taxon>Flavobacteriaceae</taxon>
        <taxon>Meishania</taxon>
    </lineage>
</organism>
<evidence type="ECO:0000313" key="2">
    <source>
        <dbReference type="Proteomes" id="UP001595191"/>
    </source>
</evidence>
<reference evidence="1" key="1">
    <citation type="submission" date="2024-09" db="EMBL/GenBank/DDBJ databases">
        <authorList>
            <person name="Liu J."/>
        </authorList>
    </citation>
    <scope>NUCLEOTIDE SEQUENCE</scope>
    <source>
        <strain evidence="1">NBU2967</strain>
    </source>
</reference>
<proteinExistence type="predicted"/>
<protein>
    <submittedName>
        <fullName evidence="1">Beta strand repeat-containing protein</fullName>
    </submittedName>
</protein>
<comment type="caution">
    <text evidence="1">The sequence shown here is derived from an EMBL/GenBank/DDBJ whole genome shotgun (WGS) entry which is preliminary data.</text>
</comment>
<name>A0ACC7LMP4_9FLAO</name>
<dbReference type="EMBL" id="JBHFPV010000004">
    <property type="protein sequence ID" value="MFH6604822.1"/>
    <property type="molecule type" value="Genomic_DNA"/>
</dbReference>
<dbReference type="Proteomes" id="UP001595191">
    <property type="component" value="Unassembled WGS sequence"/>
</dbReference>
<gene>
    <name evidence="1" type="ORF">ACEZ3G_15155</name>
</gene>
<keyword evidence="2" id="KW-1185">Reference proteome</keyword>